<accession>A0A0F8XS33</accession>
<dbReference type="EMBL" id="LAZR01057536">
    <property type="protein sequence ID" value="KKK71872.1"/>
    <property type="molecule type" value="Genomic_DNA"/>
</dbReference>
<evidence type="ECO:0000259" key="1">
    <source>
        <dbReference type="Pfam" id="PF13392"/>
    </source>
</evidence>
<dbReference type="InterPro" id="IPR044925">
    <property type="entry name" value="His-Me_finger_sf"/>
</dbReference>
<reference evidence="2" key="1">
    <citation type="journal article" date="2015" name="Nature">
        <title>Complex archaea that bridge the gap between prokaryotes and eukaryotes.</title>
        <authorList>
            <person name="Spang A."/>
            <person name="Saw J.H."/>
            <person name="Jorgensen S.L."/>
            <person name="Zaremba-Niedzwiedzka K."/>
            <person name="Martijn J."/>
            <person name="Lind A.E."/>
            <person name="van Eijk R."/>
            <person name="Schleper C."/>
            <person name="Guy L."/>
            <person name="Ettema T.J."/>
        </authorList>
    </citation>
    <scope>NUCLEOTIDE SEQUENCE</scope>
</reference>
<feature type="non-terminal residue" evidence="2">
    <location>
        <position position="1"/>
    </location>
</feature>
<dbReference type="InterPro" id="IPR003615">
    <property type="entry name" value="HNH_nuc"/>
</dbReference>
<organism evidence="2">
    <name type="scientific">marine sediment metagenome</name>
    <dbReference type="NCBI Taxonomy" id="412755"/>
    <lineage>
        <taxon>unclassified sequences</taxon>
        <taxon>metagenomes</taxon>
        <taxon>ecological metagenomes</taxon>
    </lineage>
</organism>
<dbReference type="Gene3D" id="3.90.75.20">
    <property type="match status" value="1"/>
</dbReference>
<protein>
    <recommendedName>
        <fullName evidence="1">HNH nuclease domain-containing protein</fullName>
    </recommendedName>
</protein>
<comment type="caution">
    <text evidence="2">The sequence shown here is derived from an EMBL/GenBank/DDBJ whole genome shotgun (WGS) entry which is preliminary data.</text>
</comment>
<name>A0A0F8XS33_9ZZZZ</name>
<proteinExistence type="predicted"/>
<gene>
    <name evidence="2" type="ORF">LCGC14_2909580</name>
</gene>
<feature type="domain" description="HNH nuclease" evidence="1">
    <location>
        <begin position="4"/>
        <end position="26"/>
    </location>
</feature>
<sequence length="49" mass="5740">LKPKEVVHHINGIKDDDRIENLQLFKSHSEHIKIHNKTKTRDSLGRLLS</sequence>
<evidence type="ECO:0000313" key="2">
    <source>
        <dbReference type="EMBL" id="KKK71872.1"/>
    </source>
</evidence>
<dbReference type="AlphaFoldDB" id="A0A0F8XS33"/>
<dbReference type="SUPFAM" id="SSF54060">
    <property type="entry name" value="His-Me finger endonucleases"/>
    <property type="match status" value="1"/>
</dbReference>
<dbReference type="Pfam" id="PF13392">
    <property type="entry name" value="HNH_3"/>
    <property type="match status" value="1"/>
</dbReference>